<dbReference type="SUPFAM" id="SSF103647">
    <property type="entry name" value="TSP type-3 repeat"/>
    <property type="match status" value="1"/>
</dbReference>
<dbReference type="Gene3D" id="4.10.1080.10">
    <property type="entry name" value="TSP type-3 repeat"/>
    <property type="match status" value="1"/>
</dbReference>
<dbReference type="EMBL" id="FQWO01000001">
    <property type="protein sequence ID" value="SHG32460.1"/>
    <property type="molecule type" value="Genomic_DNA"/>
</dbReference>
<evidence type="ECO:0000313" key="2">
    <source>
        <dbReference type="EMBL" id="SHG32460.1"/>
    </source>
</evidence>
<dbReference type="AlphaFoldDB" id="A0A1M5IWX4"/>
<dbReference type="RefSeq" id="WP_072939080.1">
    <property type="nucleotide sequence ID" value="NZ_FQWO01000001.1"/>
</dbReference>
<organism evidence="2 3">
    <name type="scientific">Flavobacterium granuli</name>
    <dbReference type="NCBI Taxonomy" id="280093"/>
    <lineage>
        <taxon>Bacteria</taxon>
        <taxon>Pseudomonadati</taxon>
        <taxon>Bacteroidota</taxon>
        <taxon>Flavobacteriia</taxon>
        <taxon>Flavobacteriales</taxon>
        <taxon>Flavobacteriaceae</taxon>
        <taxon>Flavobacterium</taxon>
    </lineage>
</organism>
<dbReference type="GO" id="GO:0005509">
    <property type="term" value="F:calcium ion binding"/>
    <property type="evidence" value="ECO:0007669"/>
    <property type="project" value="InterPro"/>
</dbReference>
<sequence length="332" mass="36654">MNKFKFYFILSITTLSLFSCSKNNDIPEITPPRDYKIQYDADIADIETYLKENYIEVTADKDVTITKIPAGGTQASIWSYKDNASFPKLLSRVVKLHDISYTLYYLVLSEGKAGNPSPTNMDAVLAAYKGQYLASKTVEGVTTISSTFFEETKNPQQMLSLQSVIKGWSEIFPQFKTGTYVSNADGTVSYSDFGAGVMFIPSGLGYYSSGSAAIPAYAPLVFSFKLFEIQRLDQDGDGIPSYLEDLDGDGYVYDYRNSGDYPTPPTVNPDDTDGDGIPNFLDVDDDGDGYTTKLEIKNPDTGLAYPFLAIPSCDGNTTDPARIKRHLDKNCH</sequence>
<proteinExistence type="predicted"/>
<dbReference type="EMBL" id="PVUB01000001">
    <property type="protein sequence ID" value="PRZ28132.1"/>
    <property type="molecule type" value="Genomic_DNA"/>
</dbReference>
<dbReference type="STRING" id="280093.SAMN05443373_101419"/>
<reference evidence="3" key="2">
    <citation type="submission" date="2016-11" db="EMBL/GenBank/DDBJ databases">
        <authorList>
            <person name="Varghese N."/>
            <person name="Submissions S."/>
        </authorList>
    </citation>
    <scope>NUCLEOTIDE SEQUENCE [LARGE SCALE GENOMIC DNA]</scope>
    <source>
        <strain evidence="3">DSM 19729</strain>
    </source>
</reference>
<dbReference type="Proteomes" id="UP000237771">
    <property type="component" value="Unassembled WGS sequence"/>
</dbReference>
<gene>
    <name evidence="1" type="ORF">BC624_101419</name>
    <name evidence="2" type="ORF">SAMN05443373_101419</name>
</gene>
<evidence type="ECO:0000313" key="3">
    <source>
        <dbReference type="Proteomes" id="UP000184384"/>
    </source>
</evidence>
<dbReference type="GO" id="GO:0003755">
    <property type="term" value="F:peptidyl-prolyl cis-trans isomerase activity"/>
    <property type="evidence" value="ECO:0007669"/>
    <property type="project" value="InterPro"/>
</dbReference>
<reference evidence="2" key="1">
    <citation type="submission" date="2016-11" db="EMBL/GenBank/DDBJ databases">
        <authorList>
            <person name="Jaros S."/>
            <person name="Januszkiewicz K."/>
            <person name="Wedrychowicz H."/>
        </authorList>
    </citation>
    <scope>NUCLEOTIDE SEQUENCE [LARGE SCALE GENOMIC DNA]</scope>
    <source>
        <strain evidence="2">DSM 19729</strain>
    </source>
</reference>
<dbReference type="InterPro" id="IPR046357">
    <property type="entry name" value="PPIase_dom_sf"/>
</dbReference>
<dbReference type="Gene3D" id="3.10.50.40">
    <property type="match status" value="1"/>
</dbReference>
<dbReference type="OrthoDB" id="1424215at2"/>
<protein>
    <submittedName>
        <fullName evidence="2">Uncharacterized protein</fullName>
    </submittedName>
</protein>
<dbReference type="Proteomes" id="UP000184384">
    <property type="component" value="Unassembled WGS sequence"/>
</dbReference>
<dbReference type="InterPro" id="IPR028974">
    <property type="entry name" value="TSP_type-3_rpt"/>
</dbReference>
<dbReference type="PROSITE" id="PS51257">
    <property type="entry name" value="PROKAR_LIPOPROTEIN"/>
    <property type="match status" value="1"/>
</dbReference>
<evidence type="ECO:0000313" key="4">
    <source>
        <dbReference type="Proteomes" id="UP000237771"/>
    </source>
</evidence>
<accession>A0A1M5IWX4</accession>
<evidence type="ECO:0000313" key="1">
    <source>
        <dbReference type="EMBL" id="PRZ28132.1"/>
    </source>
</evidence>
<reference evidence="1 4" key="3">
    <citation type="submission" date="2018-03" db="EMBL/GenBank/DDBJ databases">
        <title>Genomic Encyclopedia of Archaeal and Bacterial Type Strains, Phase II (KMG-II): from individual species to whole genera.</title>
        <authorList>
            <person name="Goeker M."/>
        </authorList>
    </citation>
    <scope>NUCLEOTIDE SEQUENCE [LARGE SCALE GENOMIC DNA]</scope>
    <source>
        <strain evidence="1 4">DSM 17797</strain>
    </source>
</reference>
<keyword evidence="4" id="KW-1185">Reference proteome</keyword>
<name>A0A1M5IWX4_9FLAO</name>
<dbReference type="SUPFAM" id="SSF54534">
    <property type="entry name" value="FKBP-like"/>
    <property type="match status" value="1"/>
</dbReference>